<dbReference type="SUPFAM" id="SSF52266">
    <property type="entry name" value="SGNH hydrolase"/>
    <property type="match status" value="1"/>
</dbReference>
<dbReference type="Gene3D" id="3.40.50.1110">
    <property type="entry name" value="SGNH hydrolase"/>
    <property type="match status" value="1"/>
</dbReference>
<dbReference type="EMBL" id="AP017312">
    <property type="protein sequence ID" value="BAU26540.1"/>
    <property type="molecule type" value="Genomic_DNA"/>
</dbReference>
<gene>
    <name evidence="1" type="ORF">CB4_00667</name>
</gene>
<dbReference type="RefSeq" id="WP_096463578.1">
    <property type="nucleotide sequence ID" value="NZ_AP017312.1"/>
</dbReference>
<name>A0A0U5B6E4_9BACL</name>
<dbReference type="InterPro" id="IPR036514">
    <property type="entry name" value="SGNH_hydro_sf"/>
</dbReference>
<evidence type="ECO:0000313" key="1">
    <source>
        <dbReference type="EMBL" id="BAU26540.1"/>
    </source>
</evidence>
<dbReference type="AlphaFoldDB" id="A0A0U5B6E4"/>
<dbReference type="OrthoDB" id="2032068at2"/>
<organism evidence="1 2">
    <name type="scientific">Aneurinibacillus soli</name>
    <dbReference type="NCBI Taxonomy" id="1500254"/>
    <lineage>
        <taxon>Bacteria</taxon>
        <taxon>Bacillati</taxon>
        <taxon>Bacillota</taxon>
        <taxon>Bacilli</taxon>
        <taxon>Bacillales</taxon>
        <taxon>Paenibacillaceae</taxon>
        <taxon>Aneurinibacillus group</taxon>
        <taxon>Aneurinibacillus</taxon>
    </lineage>
</organism>
<dbReference type="Proteomes" id="UP000217696">
    <property type="component" value="Chromosome"/>
</dbReference>
<accession>A0A0U5B6E4</accession>
<dbReference type="KEGG" id="asoc:CB4_00667"/>
<protein>
    <submittedName>
        <fullName evidence="1">Uncharacterized protein</fullName>
    </submittedName>
</protein>
<evidence type="ECO:0000313" key="2">
    <source>
        <dbReference type="Proteomes" id="UP000217696"/>
    </source>
</evidence>
<sequence length="333" mass="37486">MISSISSSNHPTRKRRVVRGFLWGVVFLLLAELFLFRNPALYGTSPASFLGQIANVQERLARQNPDRIKVLILGDSQSMDALRPPLLAAHYGVAPDEIFNLSVSGGKAVDMLHLYEEAADKLPNLKRVIIAVNEHQVNSVDIKSDAKFRYFATLSERMGAPHVADKADLVFGQLLYAYGLRDVWTQLAKQWWDGKLPQEPRDKYEYRWGLPPVPGREPAHLGPAYARIVADRWMKDYRLDGPQANAFHKLVGKLAKRGVQITIVQLPRTQAFEQVMKATYGQQQAAFRARMQTEATQAGASFTVIPPTLEDAYFRDANHVNEHGAKEIIRVMP</sequence>
<proteinExistence type="predicted"/>
<keyword evidence="2" id="KW-1185">Reference proteome</keyword>
<reference evidence="1 2" key="1">
    <citation type="submission" date="2015-12" db="EMBL/GenBank/DDBJ databases">
        <title>Genome sequence of Aneurinibacillus soli.</title>
        <authorList>
            <person name="Lee J.S."/>
            <person name="Lee K.C."/>
            <person name="Kim K.K."/>
            <person name="Lee B.W."/>
        </authorList>
    </citation>
    <scope>NUCLEOTIDE SEQUENCE [LARGE SCALE GENOMIC DNA]</scope>
    <source>
        <strain evidence="1 2">CB4</strain>
    </source>
</reference>